<dbReference type="InterPro" id="IPR000194">
    <property type="entry name" value="ATPase_F1/V1/A1_a/bsu_nucl-bd"/>
</dbReference>
<evidence type="ECO:0000256" key="3">
    <source>
        <dbReference type="ARBA" id="ARBA00022448"/>
    </source>
</evidence>
<keyword evidence="8 11" id="KW-0472">Membrane</keyword>
<comment type="similarity">
    <text evidence="2 11">Belongs to the ATPase alpha/beta chains family.</text>
</comment>
<dbReference type="SUPFAM" id="SSF50615">
    <property type="entry name" value="N-terminal domain of alpha and beta subunits of F1 ATP synthase"/>
    <property type="match status" value="1"/>
</dbReference>
<dbReference type="Gene3D" id="2.40.30.20">
    <property type="match status" value="1"/>
</dbReference>
<evidence type="ECO:0000256" key="6">
    <source>
        <dbReference type="ARBA" id="ARBA00022967"/>
    </source>
</evidence>
<feature type="domain" description="ATPase F1/V1/A1 complex alpha/beta subunit nucleotide-binding" evidence="12">
    <location>
        <begin position="147"/>
        <end position="364"/>
    </location>
</feature>
<keyword evidence="6 11" id="KW-1278">Translocase</keyword>
<evidence type="ECO:0000313" key="16">
    <source>
        <dbReference type="Proteomes" id="UP000231195"/>
    </source>
</evidence>
<keyword evidence="11" id="KW-1003">Cell membrane</keyword>
<dbReference type="PANTHER" id="PTHR48082:SF2">
    <property type="entry name" value="ATP SYNTHASE SUBUNIT ALPHA, MITOCHONDRIAL"/>
    <property type="match status" value="1"/>
</dbReference>
<dbReference type="NCBIfam" id="NF009884">
    <property type="entry name" value="PRK13343.1"/>
    <property type="match status" value="1"/>
</dbReference>
<dbReference type="InterPro" id="IPR000793">
    <property type="entry name" value="ATP_synth_asu_C"/>
</dbReference>
<dbReference type="EC" id="7.1.2.2" evidence="11"/>
<keyword evidence="10 11" id="KW-0066">ATP synthesis</keyword>
<keyword evidence="3 11" id="KW-0813">Transport</keyword>
<dbReference type="InterPro" id="IPR004100">
    <property type="entry name" value="ATPase_F1/V1/A1_a/bsu_N"/>
</dbReference>
<feature type="domain" description="ATP synthase alpha subunit C-terminal" evidence="13">
    <location>
        <begin position="371"/>
        <end position="471"/>
    </location>
</feature>
<proteinExistence type="inferred from homology"/>
<sequence>MDKDLLKNITDTVSNWKTPEISNIGTVLSVEDGVVILDGCSDVQMAERLVCTGKGVSAMVLNLAEDTVGAVVLGDFSVIVEGDVFERTNEVMAVHVSDDVIGRTVDAVGEPIDGGVAFSKETKAMPVEKIAPGVMSRQSVSEPLQTGILAIDAMIPIGRGQRELIIGDRSIGKTAIAVDAIINQKHTDPKVICIYVAIGQKQSRVAQITEILRENDAMDYTIVVNAGASDSVAMQYLAPYSATAIGEYFLGQGKDVLIVYDDLTKHAWAYRQISLVLRRPPGREAYPGDIFYLHSRLLERSCRLNEENGGGSITSLPIVETQFGDVSAYIPTNIISITDGQIYLENDMFNSGFRPAIDAGNSVSRVGGAAQTKPMKKVSGQMRLELAQFKELEAFAQFGSSDLDERTRARIERGRRIREILKQKQYGPLPIHTQIALIMAINVGYLDEISMEGIADFKDKFVLYMQTSKNEDPKDSLDDFFTTYTGTPEVSLEKKGE</sequence>
<dbReference type="HAMAP" id="MF_01346">
    <property type="entry name" value="ATP_synth_alpha_bact"/>
    <property type="match status" value="1"/>
</dbReference>
<dbReference type="InterPro" id="IPR020003">
    <property type="entry name" value="ATPase_a/bsu_AS"/>
</dbReference>
<dbReference type="FunFam" id="3.40.50.300:FF:000002">
    <property type="entry name" value="ATP synthase subunit alpha"/>
    <property type="match status" value="1"/>
</dbReference>
<dbReference type="GO" id="GO:0005886">
    <property type="term" value="C:plasma membrane"/>
    <property type="evidence" value="ECO:0007669"/>
    <property type="project" value="UniProtKB-SubCell"/>
</dbReference>
<protein>
    <recommendedName>
        <fullName evidence="11">ATP synthase subunit alpha</fullName>
        <ecNumber evidence="11">7.1.2.2</ecNumber>
    </recommendedName>
    <alternativeName>
        <fullName evidence="11">ATP synthase F1 sector subunit alpha</fullName>
    </alternativeName>
    <alternativeName>
        <fullName evidence="11">F-ATPase subunit alpha</fullName>
    </alternativeName>
</protein>
<dbReference type="NCBIfam" id="TIGR00962">
    <property type="entry name" value="atpA"/>
    <property type="match status" value="1"/>
</dbReference>
<comment type="subcellular location">
    <subcellularLocation>
        <location evidence="11">Cell membrane</location>
        <topology evidence="11">Peripheral membrane protein</topology>
    </subcellularLocation>
    <subcellularLocation>
        <location evidence="1">Membrane</location>
    </subcellularLocation>
</comment>
<dbReference type="PROSITE" id="PS00152">
    <property type="entry name" value="ATPASE_ALPHA_BETA"/>
    <property type="match status" value="1"/>
</dbReference>
<dbReference type="CDD" id="cd01132">
    <property type="entry name" value="F1-ATPase_alpha_CD"/>
    <property type="match status" value="1"/>
</dbReference>
<evidence type="ECO:0000259" key="14">
    <source>
        <dbReference type="Pfam" id="PF02874"/>
    </source>
</evidence>
<feature type="site" description="Required for activity" evidence="11">
    <location>
        <position position="362"/>
    </location>
</feature>
<dbReference type="InterPro" id="IPR027417">
    <property type="entry name" value="P-loop_NTPase"/>
</dbReference>
<evidence type="ECO:0000256" key="9">
    <source>
        <dbReference type="ARBA" id="ARBA00023196"/>
    </source>
</evidence>
<dbReference type="Gene3D" id="3.40.50.300">
    <property type="entry name" value="P-loop containing nucleotide triphosphate hydrolases"/>
    <property type="match status" value="1"/>
</dbReference>
<reference evidence="16" key="1">
    <citation type="submission" date="2017-09" db="EMBL/GenBank/DDBJ databases">
        <title>Depth-based differentiation of microbial function through sediment-hosted aquifers and enrichment of novel symbionts in the deep terrestrial subsurface.</title>
        <authorList>
            <person name="Probst A.J."/>
            <person name="Ladd B."/>
            <person name="Jarett J.K."/>
            <person name="Geller-Mcgrath D.E."/>
            <person name="Sieber C.M.K."/>
            <person name="Emerson J.B."/>
            <person name="Anantharaman K."/>
            <person name="Thomas B.C."/>
            <person name="Malmstrom R."/>
            <person name="Stieglmeier M."/>
            <person name="Klingl A."/>
            <person name="Woyke T."/>
            <person name="Ryan C.M."/>
            <person name="Banfield J.F."/>
        </authorList>
    </citation>
    <scope>NUCLEOTIDE SEQUENCE [LARGE SCALE GENOMIC DNA]</scope>
</reference>
<dbReference type="SUPFAM" id="SSF47917">
    <property type="entry name" value="C-terminal domain of alpha and beta subunits of F1 ATP synthase"/>
    <property type="match status" value="1"/>
</dbReference>
<dbReference type="AlphaFoldDB" id="A0A2M7X1A9"/>
<evidence type="ECO:0000256" key="10">
    <source>
        <dbReference type="ARBA" id="ARBA00023310"/>
    </source>
</evidence>
<name>A0A2M7X1A9_UNCKA</name>
<dbReference type="SUPFAM" id="SSF52540">
    <property type="entry name" value="P-loop containing nucleoside triphosphate hydrolases"/>
    <property type="match status" value="1"/>
</dbReference>
<evidence type="ECO:0000256" key="2">
    <source>
        <dbReference type="ARBA" id="ARBA00008936"/>
    </source>
</evidence>
<keyword evidence="4 11" id="KW-0547">Nucleotide-binding</keyword>
<gene>
    <name evidence="11" type="primary">atpA</name>
    <name evidence="15" type="ORF">CO179_04520</name>
</gene>
<dbReference type="Gene3D" id="1.20.150.20">
    <property type="entry name" value="ATP synthase alpha/beta chain, C-terminal domain"/>
    <property type="match status" value="1"/>
</dbReference>
<dbReference type="FunFam" id="1.20.150.20:FF:000001">
    <property type="entry name" value="ATP synthase subunit alpha"/>
    <property type="match status" value="1"/>
</dbReference>
<evidence type="ECO:0000256" key="1">
    <source>
        <dbReference type="ARBA" id="ARBA00004370"/>
    </source>
</evidence>
<feature type="domain" description="ATPase F1/V1/A1 complex alpha/beta subunit N-terminal" evidence="14">
    <location>
        <begin position="22"/>
        <end position="88"/>
    </location>
</feature>
<evidence type="ECO:0000256" key="11">
    <source>
        <dbReference type="HAMAP-Rule" id="MF_01346"/>
    </source>
</evidence>
<dbReference type="EMBL" id="PFWZ01000152">
    <property type="protein sequence ID" value="PJA39771.1"/>
    <property type="molecule type" value="Genomic_DNA"/>
</dbReference>
<dbReference type="PANTHER" id="PTHR48082">
    <property type="entry name" value="ATP SYNTHASE SUBUNIT ALPHA, MITOCHONDRIAL"/>
    <property type="match status" value="1"/>
</dbReference>
<dbReference type="InterPro" id="IPR033732">
    <property type="entry name" value="ATP_synth_F1_a_nt-bd_dom"/>
</dbReference>
<evidence type="ECO:0000259" key="13">
    <source>
        <dbReference type="Pfam" id="PF00306"/>
    </source>
</evidence>
<evidence type="ECO:0000256" key="5">
    <source>
        <dbReference type="ARBA" id="ARBA00022840"/>
    </source>
</evidence>
<evidence type="ECO:0000256" key="4">
    <source>
        <dbReference type="ARBA" id="ARBA00022741"/>
    </source>
</evidence>
<dbReference type="GO" id="GO:0005524">
    <property type="term" value="F:ATP binding"/>
    <property type="evidence" value="ECO:0007669"/>
    <property type="project" value="UniProtKB-UniRule"/>
</dbReference>
<evidence type="ECO:0000256" key="7">
    <source>
        <dbReference type="ARBA" id="ARBA00023065"/>
    </source>
</evidence>
<comment type="function">
    <text evidence="11">Produces ATP from ADP in the presence of a proton gradient across the membrane. The alpha chain is a regulatory subunit.</text>
</comment>
<dbReference type="Pfam" id="PF02874">
    <property type="entry name" value="ATP-synt_ab_N"/>
    <property type="match status" value="1"/>
</dbReference>
<dbReference type="GO" id="GO:0045259">
    <property type="term" value="C:proton-transporting ATP synthase complex"/>
    <property type="evidence" value="ECO:0007669"/>
    <property type="project" value="UniProtKB-KW"/>
</dbReference>
<accession>A0A2M7X1A9</accession>
<keyword evidence="5 11" id="KW-0067">ATP-binding</keyword>
<evidence type="ECO:0000259" key="12">
    <source>
        <dbReference type="Pfam" id="PF00006"/>
    </source>
</evidence>
<comment type="catalytic activity">
    <reaction evidence="11">
        <text>ATP + H2O + 4 H(+)(in) = ADP + phosphate + 5 H(+)(out)</text>
        <dbReference type="Rhea" id="RHEA:57720"/>
        <dbReference type="ChEBI" id="CHEBI:15377"/>
        <dbReference type="ChEBI" id="CHEBI:15378"/>
        <dbReference type="ChEBI" id="CHEBI:30616"/>
        <dbReference type="ChEBI" id="CHEBI:43474"/>
        <dbReference type="ChEBI" id="CHEBI:456216"/>
        <dbReference type="EC" id="7.1.2.2"/>
    </reaction>
</comment>
<dbReference type="Proteomes" id="UP000231195">
    <property type="component" value="Unassembled WGS sequence"/>
</dbReference>
<dbReference type="Pfam" id="PF00306">
    <property type="entry name" value="ATP-synt_ab_C"/>
    <property type="match status" value="1"/>
</dbReference>
<dbReference type="InterPro" id="IPR038376">
    <property type="entry name" value="ATP_synth_asu_C_sf"/>
</dbReference>
<feature type="binding site" evidence="11">
    <location>
        <begin position="167"/>
        <end position="174"/>
    </location>
    <ligand>
        <name>ATP</name>
        <dbReference type="ChEBI" id="CHEBI:30616"/>
    </ligand>
</feature>
<dbReference type="Pfam" id="PF00006">
    <property type="entry name" value="ATP-synt_ab"/>
    <property type="match status" value="1"/>
</dbReference>
<organism evidence="15 16">
    <name type="scientific">candidate division WWE3 bacterium CG_4_9_14_3_um_filter_39_7</name>
    <dbReference type="NCBI Taxonomy" id="1975080"/>
    <lineage>
        <taxon>Bacteria</taxon>
        <taxon>Katanobacteria</taxon>
    </lineage>
</organism>
<dbReference type="InterPro" id="IPR036121">
    <property type="entry name" value="ATPase_F1/V1/A1_a/bsu_N_sf"/>
</dbReference>
<dbReference type="CDD" id="cd18113">
    <property type="entry name" value="ATP-synt_F1_alpha_C"/>
    <property type="match status" value="1"/>
</dbReference>
<dbReference type="GO" id="GO:0043531">
    <property type="term" value="F:ADP binding"/>
    <property type="evidence" value="ECO:0007669"/>
    <property type="project" value="TreeGrafter"/>
</dbReference>
<keyword evidence="9 11" id="KW-0139">CF(1)</keyword>
<comment type="caution">
    <text evidence="15">The sequence shown here is derived from an EMBL/GenBank/DDBJ whole genome shotgun (WGS) entry which is preliminary data.</text>
</comment>
<keyword evidence="11" id="KW-0375">Hydrogen ion transport</keyword>
<dbReference type="GO" id="GO:0046933">
    <property type="term" value="F:proton-transporting ATP synthase activity, rotational mechanism"/>
    <property type="evidence" value="ECO:0007669"/>
    <property type="project" value="UniProtKB-UniRule"/>
</dbReference>
<dbReference type="InterPro" id="IPR005294">
    <property type="entry name" value="ATP_synth_F1_asu"/>
</dbReference>
<keyword evidence="7 11" id="KW-0406">Ion transport</keyword>
<dbReference type="InterPro" id="IPR023366">
    <property type="entry name" value="ATP_synth_asu-like_sf"/>
</dbReference>
<evidence type="ECO:0000256" key="8">
    <source>
        <dbReference type="ARBA" id="ARBA00023136"/>
    </source>
</evidence>
<evidence type="ECO:0000313" key="15">
    <source>
        <dbReference type="EMBL" id="PJA39771.1"/>
    </source>
</evidence>